<organism evidence="2 3">
    <name type="scientific">Cotesia glomerata</name>
    <name type="common">Lepidopteran parasitic wasp</name>
    <name type="synonym">Apanteles glomeratus</name>
    <dbReference type="NCBI Taxonomy" id="32391"/>
    <lineage>
        <taxon>Eukaryota</taxon>
        <taxon>Metazoa</taxon>
        <taxon>Ecdysozoa</taxon>
        <taxon>Arthropoda</taxon>
        <taxon>Hexapoda</taxon>
        <taxon>Insecta</taxon>
        <taxon>Pterygota</taxon>
        <taxon>Neoptera</taxon>
        <taxon>Endopterygota</taxon>
        <taxon>Hymenoptera</taxon>
        <taxon>Apocrita</taxon>
        <taxon>Ichneumonoidea</taxon>
        <taxon>Braconidae</taxon>
        <taxon>Microgastrinae</taxon>
        <taxon>Cotesia</taxon>
    </lineage>
</organism>
<protein>
    <submittedName>
        <fullName evidence="2">Uncharacterized protein</fullName>
    </submittedName>
</protein>
<proteinExistence type="predicted"/>
<evidence type="ECO:0000313" key="3">
    <source>
        <dbReference type="Proteomes" id="UP000826195"/>
    </source>
</evidence>
<sequence>MQYKLVCKIINKIKEQLKSKPVSRKFDIRLCCATNKGAKSFLMGWGFPGNCRGASTSVQRQTKVPPDKFNPEITSCRKPRPEDLS</sequence>
<accession>A0AAV7HSI1</accession>
<evidence type="ECO:0000256" key="1">
    <source>
        <dbReference type="SAM" id="MobiDB-lite"/>
    </source>
</evidence>
<feature type="region of interest" description="Disordered" evidence="1">
    <location>
        <begin position="54"/>
        <end position="85"/>
    </location>
</feature>
<name>A0AAV7HSI1_COTGL</name>
<reference evidence="2 3" key="1">
    <citation type="journal article" date="2021" name="J. Hered.">
        <title>A chromosome-level genome assembly of the parasitoid wasp, Cotesia glomerata (Hymenoptera: Braconidae).</title>
        <authorList>
            <person name="Pinto B.J."/>
            <person name="Weis J.J."/>
            <person name="Gamble T."/>
            <person name="Ode P.J."/>
            <person name="Paul R."/>
            <person name="Zaspel J.M."/>
        </authorList>
    </citation>
    <scope>NUCLEOTIDE SEQUENCE [LARGE SCALE GENOMIC DNA]</scope>
    <source>
        <strain evidence="2">CgM1</strain>
    </source>
</reference>
<dbReference type="AlphaFoldDB" id="A0AAV7HSI1"/>
<dbReference type="EMBL" id="JAHXZJ010002982">
    <property type="protein sequence ID" value="KAH0534575.1"/>
    <property type="molecule type" value="Genomic_DNA"/>
</dbReference>
<gene>
    <name evidence="2" type="ORF">KQX54_005517</name>
</gene>
<dbReference type="Proteomes" id="UP000826195">
    <property type="component" value="Unassembled WGS sequence"/>
</dbReference>
<comment type="caution">
    <text evidence="2">The sequence shown here is derived from an EMBL/GenBank/DDBJ whole genome shotgun (WGS) entry which is preliminary data.</text>
</comment>
<keyword evidence="3" id="KW-1185">Reference proteome</keyword>
<evidence type="ECO:0000313" key="2">
    <source>
        <dbReference type="EMBL" id="KAH0534575.1"/>
    </source>
</evidence>